<feature type="domain" description="DC1" evidence="2">
    <location>
        <begin position="428"/>
        <end position="474"/>
    </location>
</feature>
<evidence type="ECO:0000256" key="1">
    <source>
        <dbReference type="ARBA" id="ARBA00022737"/>
    </source>
</evidence>
<dbReference type="PANTHER" id="PTHR32410">
    <property type="entry name" value="CYSTEINE/HISTIDINE-RICH C1 DOMAIN FAMILY PROTEIN"/>
    <property type="match status" value="1"/>
</dbReference>
<dbReference type="InterPro" id="IPR046349">
    <property type="entry name" value="C1-like_sf"/>
</dbReference>
<dbReference type="AlphaFoldDB" id="A0AAF0WTS0"/>
<feature type="domain" description="DC1" evidence="2">
    <location>
        <begin position="128"/>
        <end position="169"/>
    </location>
</feature>
<evidence type="ECO:0000313" key="4">
    <source>
        <dbReference type="Proteomes" id="UP000077755"/>
    </source>
</evidence>
<dbReference type="Pfam" id="PF03107">
    <property type="entry name" value="C1_2"/>
    <property type="match status" value="6"/>
</dbReference>
<dbReference type="InterPro" id="IPR053192">
    <property type="entry name" value="Vacuole_Formation_Reg"/>
</dbReference>
<sequence length="860" mass="99022">MISVFEFFSNSGYTFIKIIAARDDICHTCNKSAKGSGAYLCTRHNDRRSFCLHKTCSKLPISVYLHEHSLCLQKDFIFAEDAACIICNKRVVGSPTYTCVSRNDDVNCQNFYLHKTCAEIPQQINHHKHTIHPLSLLPRPDRLTCDICRRHIKVSYGCVECNFNVCVFCGLEQRVLHHQGHKEHALTLMKKVSSFQCDACHVKAKDSSYVCTTCEFWIHKTCAFFPYTIPSPTFHPHPLTLVYSVPNIHIFFKQFCGICNRFVYRNCWVYYCRKCTYFVHMKCSTSTISMVENEADDINNEPDLVLFPLLSQESIFDLIVTLCCKFRVNFTGGGETSVAMSVTSNDSHIIEKHWSHQIHPLQLLQFTICDNDSDDSDDDRRELICDGCIQPITISHPSYYACIQCGFFLHSFCATMLPQELPAGESHFHPDHSLLLQETGKFYNFVRCGICNFHTNGFYYHCQTCDIFVDIRCAFLPNSIKHESHKHHSLVQRPSSNSRCSVSGLKFKKNDMAYACESCSNFQIHKYCLFLPSSLEHKYEIHPITLRYPPFFYEGAFYCEICEERVNNQKLLYHCSESERSYHYYCGLSLKNVKSGGSIKVFIADKPHTLALLPVGASHFHPNHSLLLQMKDKFYDFVVCGVCNYSTNGFYYHCQTCDIYVDIRCAFLPSRIKHKSHNHHSLVQRPFFNSRCSISGLKFTTKNDMAYACESCSNFQIHLKCVFLPSSLEHKYEIHPITLRYPPFFYEGVFYCESCEERVNNQELLYHCTESEHSYHFYCGFWLNTIKLGAGTIKVLIADKPHTLALVLKRSTRKKSACSCSHCSTTFLLPRFFYECDGCGFLACSNCTAKLLGEKQRALL</sequence>
<proteinExistence type="predicted"/>
<feature type="domain" description="DC1" evidence="2">
    <location>
        <begin position="355"/>
        <end position="414"/>
    </location>
</feature>
<reference evidence="3" key="1">
    <citation type="journal article" date="2016" name="Nat. Genet.">
        <title>A high-quality carrot genome assembly provides new insights into carotenoid accumulation and asterid genome evolution.</title>
        <authorList>
            <person name="Iorizzo M."/>
            <person name="Ellison S."/>
            <person name="Senalik D."/>
            <person name="Zeng P."/>
            <person name="Satapoomin P."/>
            <person name="Huang J."/>
            <person name="Bowman M."/>
            <person name="Iovene M."/>
            <person name="Sanseverino W."/>
            <person name="Cavagnaro P."/>
            <person name="Yildiz M."/>
            <person name="Macko-Podgorni A."/>
            <person name="Moranska E."/>
            <person name="Grzebelus E."/>
            <person name="Grzebelus D."/>
            <person name="Ashrafi H."/>
            <person name="Zheng Z."/>
            <person name="Cheng S."/>
            <person name="Spooner D."/>
            <person name="Van Deynze A."/>
            <person name="Simon P."/>
        </authorList>
    </citation>
    <scope>NUCLEOTIDE SEQUENCE</scope>
    <source>
        <tissue evidence="3">Leaf</tissue>
    </source>
</reference>
<evidence type="ECO:0000313" key="3">
    <source>
        <dbReference type="EMBL" id="WOG94691.1"/>
    </source>
</evidence>
<keyword evidence="1" id="KW-0677">Repeat</keyword>
<keyword evidence="4" id="KW-1185">Reference proteome</keyword>
<protein>
    <recommendedName>
        <fullName evidence="2">DC1 domain-containing protein</fullName>
    </recommendedName>
</protein>
<evidence type="ECO:0000259" key="2">
    <source>
        <dbReference type="Pfam" id="PF03107"/>
    </source>
</evidence>
<feature type="domain" description="DC1" evidence="2">
    <location>
        <begin position="620"/>
        <end position="666"/>
    </location>
</feature>
<feature type="domain" description="DC1" evidence="2">
    <location>
        <begin position="234"/>
        <end position="283"/>
    </location>
</feature>
<dbReference type="Proteomes" id="UP000077755">
    <property type="component" value="Chromosome 3"/>
</dbReference>
<name>A0AAF0WTS0_DAUCS</name>
<reference evidence="3" key="2">
    <citation type="submission" date="2022-03" db="EMBL/GenBank/DDBJ databases">
        <title>Draft title - Genomic analysis of global carrot germplasm unveils the trajectory of domestication and the origin of high carotenoid orange carrot.</title>
        <authorList>
            <person name="Iorizzo M."/>
            <person name="Ellison S."/>
            <person name="Senalik D."/>
            <person name="Macko-Podgorni A."/>
            <person name="Grzebelus D."/>
            <person name="Bostan H."/>
            <person name="Rolling W."/>
            <person name="Curaba J."/>
            <person name="Simon P."/>
        </authorList>
    </citation>
    <scope>NUCLEOTIDE SEQUENCE</scope>
    <source>
        <tissue evidence="3">Leaf</tissue>
    </source>
</reference>
<feature type="domain" description="DC1" evidence="2">
    <location>
        <begin position="180"/>
        <end position="223"/>
    </location>
</feature>
<organism evidence="3 4">
    <name type="scientific">Daucus carota subsp. sativus</name>
    <name type="common">Carrot</name>
    <dbReference type="NCBI Taxonomy" id="79200"/>
    <lineage>
        <taxon>Eukaryota</taxon>
        <taxon>Viridiplantae</taxon>
        <taxon>Streptophyta</taxon>
        <taxon>Embryophyta</taxon>
        <taxon>Tracheophyta</taxon>
        <taxon>Spermatophyta</taxon>
        <taxon>Magnoliopsida</taxon>
        <taxon>eudicotyledons</taxon>
        <taxon>Gunneridae</taxon>
        <taxon>Pentapetalae</taxon>
        <taxon>asterids</taxon>
        <taxon>campanulids</taxon>
        <taxon>Apiales</taxon>
        <taxon>Apiaceae</taxon>
        <taxon>Apioideae</taxon>
        <taxon>Scandiceae</taxon>
        <taxon>Daucinae</taxon>
        <taxon>Daucus</taxon>
        <taxon>Daucus sect. Daucus</taxon>
    </lineage>
</organism>
<dbReference type="InterPro" id="IPR004146">
    <property type="entry name" value="DC1"/>
</dbReference>
<dbReference type="PANTHER" id="PTHR32410:SF216">
    <property type="entry name" value="PHORBOL-ESTER_DAG-TYPE DOMAIN-CONTAINING PROTEIN"/>
    <property type="match status" value="1"/>
</dbReference>
<dbReference type="SUPFAM" id="SSF57889">
    <property type="entry name" value="Cysteine-rich domain"/>
    <property type="match status" value="7"/>
</dbReference>
<accession>A0AAF0WTS0</accession>
<dbReference type="EMBL" id="CP093345">
    <property type="protein sequence ID" value="WOG94691.1"/>
    <property type="molecule type" value="Genomic_DNA"/>
</dbReference>
<gene>
    <name evidence="3" type="ORF">DCAR_0313988</name>
</gene>